<evidence type="ECO:0000259" key="13">
    <source>
        <dbReference type="PROSITE" id="PS51299"/>
    </source>
</evidence>
<proteinExistence type="inferred from homology"/>
<evidence type="ECO:0000313" key="15">
    <source>
        <dbReference type="Proteomes" id="UP000717515"/>
    </source>
</evidence>
<evidence type="ECO:0000256" key="6">
    <source>
        <dbReference type="ARBA" id="ARBA00022532"/>
    </source>
</evidence>
<evidence type="ECO:0000256" key="2">
    <source>
        <dbReference type="ARBA" id="ARBA00004173"/>
    </source>
</evidence>
<dbReference type="GO" id="GO:0051287">
    <property type="term" value="F:NAD binding"/>
    <property type="evidence" value="ECO:0007669"/>
    <property type="project" value="InterPro"/>
</dbReference>
<name>A0A9P8CXM7_MORAP</name>
<dbReference type="PANTHER" id="PTHR11835">
    <property type="entry name" value="DECARBOXYLATING DEHYDROGENASES-ISOCITRATE, ISOPROPYLMALATE, TARTRATE"/>
    <property type="match status" value="1"/>
</dbReference>
<feature type="domain" description="HTH APSES-type" evidence="13">
    <location>
        <begin position="47"/>
        <end position="166"/>
    </location>
</feature>
<dbReference type="Gene3D" id="3.40.718.10">
    <property type="entry name" value="Isopropylmalate Dehydrogenase"/>
    <property type="match status" value="1"/>
</dbReference>
<evidence type="ECO:0000256" key="5">
    <source>
        <dbReference type="ARBA" id="ARBA00013012"/>
    </source>
</evidence>
<comment type="caution">
    <text evidence="14">The sequence shown here is derived from an EMBL/GenBank/DDBJ whole genome shotgun (WGS) entry which is preliminary data.</text>
</comment>
<dbReference type="AlphaFoldDB" id="A0A9P8CXM7"/>
<protein>
    <recommendedName>
        <fullName evidence="11">Isocitrate dehydrogenase [NAD] subunit 1, mitochondrial</fullName>
        <ecNumber evidence="5">1.1.1.41</ecNumber>
    </recommendedName>
    <alternativeName>
        <fullName evidence="10">Isocitric dehydrogenase</fullName>
    </alternativeName>
    <alternativeName>
        <fullName evidence="9">NAD(+)-specific ICDH</fullName>
    </alternativeName>
</protein>
<dbReference type="Gene3D" id="3.10.260.10">
    <property type="entry name" value="Transcription regulator HTH, APSES-type DNA-binding domain"/>
    <property type="match status" value="1"/>
</dbReference>
<dbReference type="GO" id="GO:0006099">
    <property type="term" value="P:tricarboxylic acid cycle"/>
    <property type="evidence" value="ECO:0007669"/>
    <property type="project" value="UniProtKB-KW"/>
</dbReference>
<dbReference type="Pfam" id="PF00180">
    <property type="entry name" value="Iso_dh"/>
    <property type="match status" value="1"/>
</dbReference>
<feature type="compositionally biased region" description="Low complexity" evidence="12">
    <location>
        <begin position="226"/>
        <end position="244"/>
    </location>
</feature>
<dbReference type="GO" id="GO:0000287">
    <property type="term" value="F:magnesium ion binding"/>
    <property type="evidence" value="ECO:0007669"/>
    <property type="project" value="InterPro"/>
</dbReference>
<evidence type="ECO:0000256" key="12">
    <source>
        <dbReference type="SAM" id="MobiDB-lite"/>
    </source>
</evidence>
<dbReference type="GO" id="GO:0005739">
    <property type="term" value="C:mitochondrion"/>
    <property type="evidence" value="ECO:0007669"/>
    <property type="project" value="UniProtKB-SubCell"/>
</dbReference>
<dbReference type="InterPro" id="IPR024084">
    <property type="entry name" value="IsoPropMal-DH-like_dom"/>
</dbReference>
<evidence type="ECO:0000313" key="14">
    <source>
        <dbReference type="EMBL" id="KAG9324548.1"/>
    </source>
</evidence>
<dbReference type="EMBL" id="JAIFTL010000064">
    <property type="protein sequence ID" value="KAG9324548.1"/>
    <property type="molecule type" value="Genomic_DNA"/>
</dbReference>
<dbReference type="FunFam" id="3.40.718.10:FF:000001">
    <property type="entry name" value="Isocitrate dehydrogenase [NAD] subunit, mitochondrial"/>
    <property type="match status" value="1"/>
</dbReference>
<accession>A0A9P8CXM7</accession>
<dbReference type="NCBIfam" id="TIGR00175">
    <property type="entry name" value="mito_nad_idh"/>
    <property type="match status" value="1"/>
</dbReference>
<dbReference type="SMART" id="SM01329">
    <property type="entry name" value="Iso_dh"/>
    <property type="match status" value="1"/>
</dbReference>
<dbReference type="PANTHER" id="PTHR11835:SF42">
    <property type="entry name" value="ISOCITRATE DEHYDROGENASE [NAD] SUBUNIT BETA, MITOCHONDRIAL"/>
    <property type="match status" value="1"/>
</dbReference>
<dbReference type="SUPFAM" id="SSF54616">
    <property type="entry name" value="DNA-binding domain of Mlu1-box binding protein MBP1"/>
    <property type="match status" value="1"/>
</dbReference>
<dbReference type="Proteomes" id="UP000717515">
    <property type="component" value="Unassembled WGS sequence"/>
</dbReference>
<comment type="subcellular location">
    <subcellularLocation>
        <location evidence="2">Mitochondrion</location>
    </subcellularLocation>
</comment>
<evidence type="ECO:0000256" key="7">
    <source>
        <dbReference type="ARBA" id="ARBA00022946"/>
    </source>
</evidence>
<evidence type="ECO:0000256" key="10">
    <source>
        <dbReference type="ARBA" id="ARBA00030683"/>
    </source>
</evidence>
<feature type="region of interest" description="Disordered" evidence="12">
    <location>
        <begin position="211"/>
        <end position="245"/>
    </location>
</feature>
<comment type="similarity">
    <text evidence="3">Belongs to the isocitrate and isopropylmalate dehydrogenases family.</text>
</comment>
<feature type="region of interest" description="Disordered" evidence="12">
    <location>
        <begin position="277"/>
        <end position="352"/>
    </location>
</feature>
<dbReference type="SUPFAM" id="SSF53659">
    <property type="entry name" value="Isocitrate/Isopropylmalate dehydrogenase-like"/>
    <property type="match status" value="1"/>
</dbReference>
<feature type="region of interest" description="Disordered" evidence="12">
    <location>
        <begin position="381"/>
        <end position="425"/>
    </location>
</feature>
<evidence type="ECO:0000256" key="4">
    <source>
        <dbReference type="ARBA" id="ARBA00011567"/>
    </source>
</evidence>
<keyword evidence="6" id="KW-0816">Tricarboxylic acid cycle</keyword>
<gene>
    <name evidence="14" type="ORF">KVV02_006042</name>
</gene>
<feature type="compositionally biased region" description="Acidic residues" evidence="12">
    <location>
        <begin position="334"/>
        <end position="343"/>
    </location>
</feature>
<dbReference type="PROSITE" id="PS51299">
    <property type="entry name" value="HTH_APSES"/>
    <property type="match status" value="1"/>
</dbReference>
<keyword evidence="7" id="KW-0809">Transit peptide</keyword>
<comment type="subunit">
    <text evidence="4">Octamer of two non-identical subunits IDH1 and IDH2.</text>
</comment>
<dbReference type="EC" id="1.1.1.41" evidence="5"/>
<dbReference type="InterPro" id="IPR004434">
    <property type="entry name" value="Isocitrate_DH_NAD"/>
</dbReference>
<dbReference type="GO" id="GO:0003677">
    <property type="term" value="F:DNA binding"/>
    <property type="evidence" value="ECO:0007669"/>
    <property type="project" value="InterPro"/>
</dbReference>
<evidence type="ECO:0000256" key="11">
    <source>
        <dbReference type="ARBA" id="ARBA00071938"/>
    </source>
</evidence>
<reference evidence="14" key="1">
    <citation type="submission" date="2021-07" db="EMBL/GenBank/DDBJ databases">
        <title>Draft genome of Mortierella alpina, strain LL118, isolated from an aspen leaf litter sample.</title>
        <authorList>
            <person name="Yang S."/>
            <person name="Vinatzer B.A."/>
        </authorList>
    </citation>
    <scope>NUCLEOTIDE SEQUENCE</scope>
    <source>
        <strain evidence="14">LL118</strain>
    </source>
</reference>
<organism evidence="14 15">
    <name type="scientific">Mortierella alpina</name>
    <name type="common">Oleaginous fungus</name>
    <name type="synonym">Mortierella renispora</name>
    <dbReference type="NCBI Taxonomy" id="64518"/>
    <lineage>
        <taxon>Eukaryota</taxon>
        <taxon>Fungi</taxon>
        <taxon>Fungi incertae sedis</taxon>
        <taxon>Mucoromycota</taxon>
        <taxon>Mortierellomycotina</taxon>
        <taxon>Mortierellomycetes</taxon>
        <taxon>Mortierellales</taxon>
        <taxon>Mortierellaceae</taxon>
        <taxon>Mortierella</taxon>
    </lineage>
</organism>
<dbReference type="PROSITE" id="PS00470">
    <property type="entry name" value="IDH_IMDH"/>
    <property type="match status" value="1"/>
</dbReference>
<dbReference type="GO" id="GO:0004449">
    <property type="term" value="F:isocitrate dehydrogenase (NAD+) activity"/>
    <property type="evidence" value="ECO:0007669"/>
    <property type="project" value="UniProtKB-EC"/>
</dbReference>
<feature type="region of interest" description="Disordered" evidence="12">
    <location>
        <begin position="1"/>
        <end position="35"/>
    </location>
</feature>
<keyword evidence="8" id="KW-0496">Mitochondrion</keyword>
<evidence type="ECO:0000256" key="3">
    <source>
        <dbReference type="ARBA" id="ARBA00007769"/>
    </source>
</evidence>
<dbReference type="GO" id="GO:0006102">
    <property type="term" value="P:isocitrate metabolic process"/>
    <property type="evidence" value="ECO:0007669"/>
    <property type="project" value="TreeGrafter"/>
</dbReference>
<evidence type="ECO:0000256" key="9">
    <source>
        <dbReference type="ARBA" id="ARBA00030631"/>
    </source>
</evidence>
<dbReference type="InterPro" id="IPR036887">
    <property type="entry name" value="HTH_APSES_sf"/>
</dbReference>
<feature type="compositionally biased region" description="Acidic residues" evidence="12">
    <location>
        <begin position="303"/>
        <end position="326"/>
    </location>
</feature>
<dbReference type="InterPro" id="IPR003163">
    <property type="entry name" value="Tscrpt_reg_HTH_APSES-type"/>
</dbReference>
<evidence type="ECO:0000256" key="8">
    <source>
        <dbReference type="ARBA" id="ARBA00023128"/>
    </source>
</evidence>
<dbReference type="InterPro" id="IPR019818">
    <property type="entry name" value="IsoCit/isopropylmalate_DH_CS"/>
</dbReference>
<evidence type="ECO:0000256" key="1">
    <source>
        <dbReference type="ARBA" id="ARBA00000837"/>
    </source>
</evidence>
<comment type="catalytic activity">
    <reaction evidence="1">
        <text>D-threo-isocitrate + NAD(+) = 2-oxoglutarate + CO2 + NADH</text>
        <dbReference type="Rhea" id="RHEA:23632"/>
        <dbReference type="ChEBI" id="CHEBI:15562"/>
        <dbReference type="ChEBI" id="CHEBI:16526"/>
        <dbReference type="ChEBI" id="CHEBI:16810"/>
        <dbReference type="ChEBI" id="CHEBI:57540"/>
        <dbReference type="ChEBI" id="CHEBI:57945"/>
        <dbReference type="EC" id="1.1.1.41"/>
    </reaction>
</comment>
<sequence>MILHTTVSTSTPSLPSVSSSSSTLASATGDASTGTGESFVPNIKKAKYSTSLDPRGFIPDPSVLALVYEYELYGHPIMWDQENLYVHFTGIWKALGKTKADIVKIIDANPILETIIRKVRGGFLKIQGTWMPHQEAYDLAKKTCYKLRYELVPVFGPGFINDCIPPDAPGFGSIHLTVVRRRASECMVGQRQVAMGAQQLRLQQTHLHPSLKRRYSSNDVSRLGRLSQTSSQSTSQLSSSSSSSFLLGRNKEYQRDGSIDGEQDDDLDLDLDEGDVASNQARNTSEQHRQQRFYMTSRFDSSGDQEDDDDDEDERLLDGSTEDEEEHQSLSGSYDDDDVDIEGESCTSEQEDSMYNLARLDLSRRNSSPMPMNTAYALSANGSGAKTYSGRGRRGRPPARSPMPIDRLTQEHSPSGYHGASSAPSLSGLTHQELVEFFKAGQALQRMSQDDGVRPWKQDGGRMILPKKIVLGEQMGPRAMSTHTIVPQVQDVPSSKLGGRYTVTLIPGDGIGQETASAVKTIFKAANVPVDWEQFDVSGYTSADDLTFKQSVESLRRNKVGLKGILYTPVSSLGHSSFNVTIRKDLDMYASLVLCKNIPGYPTRHEGVDFAIIRENTEGEYSGLEHQSYPGVVESLKVITRTKSERIARFAFDFALRNNRKKVTCIHKANIMKLADGLFLNTCREVAKEYASSGIKFDDMIVDNASMQLVSKPQQFDVMVMPNLYGNIVSNVGAGLVGGPGIVPGCNIGREFAMFEPGCRHVGKDIQGRNTANPSAMILSSVMMLRHLGLDDHANKIANAVSKTILNGAVKTPDMGGSSTTTDFTFAVISNL</sequence>